<evidence type="ECO:0000313" key="3">
    <source>
        <dbReference type="Proteomes" id="UP000270301"/>
    </source>
</evidence>
<dbReference type="RefSeq" id="YP_010655990.1">
    <property type="nucleotide sequence ID" value="NC_070833.1"/>
</dbReference>
<dbReference type="Proteomes" id="UP000270301">
    <property type="component" value="Segment"/>
</dbReference>
<proteinExistence type="predicted"/>
<name>A0A3G3M3G4_9CAUD</name>
<dbReference type="KEGG" id="vg:77931862"/>
<dbReference type="GeneID" id="77931862"/>
<organism evidence="2 3">
    <name type="scientific">Arthrobacter phage Hestia</name>
    <dbReference type="NCBI Taxonomy" id="2419609"/>
    <lineage>
        <taxon>Viruses</taxon>
        <taxon>Duplodnaviria</taxon>
        <taxon>Heunggongvirae</taxon>
        <taxon>Uroviricota</taxon>
        <taxon>Caudoviricetes</taxon>
        <taxon>Hestiavirus</taxon>
        <taxon>Hestiavirus hestia</taxon>
    </lineage>
</organism>
<sequence length="59" mass="6644">MAAQIQQRCPYCDVEITYNLTSIKESENEDGSVNMMLRAETTPESTEHVWTHAPEGVTT</sequence>
<keyword evidence="3" id="KW-1185">Reference proteome</keyword>
<accession>A0A3G3M3G4</accession>
<dbReference type="EMBL" id="MH910036">
    <property type="protein sequence ID" value="AYR00955.1"/>
    <property type="molecule type" value="Genomic_DNA"/>
</dbReference>
<gene>
    <name evidence="2" type="primary">79</name>
    <name evidence="2" type="ORF">PBI_HESTIA_79</name>
</gene>
<evidence type="ECO:0000256" key="1">
    <source>
        <dbReference type="SAM" id="MobiDB-lite"/>
    </source>
</evidence>
<feature type="region of interest" description="Disordered" evidence="1">
    <location>
        <begin position="40"/>
        <end position="59"/>
    </location>
</feature>
<protein>
    <submittedName>
        <fullName evidence="2">Uncharacterized protein</fullName>
    </submittedName>
</protein>
<reference evidence="2 3" key="1">
    <citation type="submission" date="2018-09" db="EMBL/GenBank/DDBJ databases">
        <authorList>
            <person name="Ulbrich M.C."/>
            <person name="Stoner T.H."/>
            <person name="Garlena R.A."/>
            <person name="Russell D.A."/>
            <person name="Pope W.H."/>
            <person name="Jacobs-Sera D."/>
            <person name="Hatfull G.F."/>
        </authorList>
    </citation>
    <scope>NUCLEOTIDE SEQUENCE [LARGE SCALE GENOMIC DNA]</scope>
</reference>
<evidence type="ECO:0000313" key="2">
    <source>
        <dbReference type="EMBL" id="AYR00955.1"/>
    </source>
</evidence>